<dbReference type="EMBL" id="KV453872">
    <property type="protein sequence ID" value="ODV82870.1"/>
    <property type="molecule type" value="Genomic_DNA"/>
</dbReference>
<dbReference type="OrthoDB" id="341421at2759"/>
<feature type="region of interest" description="Disordered" evidence="2">
    <location>
        <begin position="185"/>
        <end position="247"/>
    </location>
</feature>
<gene>
    <name evidence="4" type="ORF">CANARDRAFT_30510</name>
</gene>
<keyword evidence="1" id="KW-0175">Coiled coil</keyword>
<protein>
    <recommendedName>
        <fullName evidence="3">SET domain-containing protein</fullName>
    </recommendedName>
</protein>
<feature type="coiled-coil region" evidence="1">
    <location>
        <begin position="516"/>
        <end position="543"/>
    </location>
</feature>
<reference evidence="5" key="1">
    <citation type="submission" date="2016-04" db="EMBL/GenBank/DDBJ databases">
        <title>Comparative genomics of biotechnologically important yeasts.</title>
        <authorList>
            <consortium name="DOE Joint Genome Institute"/>
            <person name="Riley R."/>
            <person name="Haridas S."/>
            <person name="Wolfe K.H."/>
            <person name="Lopes M.R."/>
            <person name="Hittinger C.T."/>
            <person name="Goker M."/>
            <person name="Salamov A."/>
            <person name="Wisecaver J."/>
            <person name="Long T.M."/>
            <person name="Aerts A.L."/>
            <person name="Barry K."/>
            <person name="Choi C."/>
            <person name="Clum A."/>
            <person name="Coughlan A.Y."/>
            <person name="Deshpande S."/>
            <person name="Douglass A.P."/>
            <person name="Hanson S.J."/>
            <person name="Klenk H.-P."/>
            <person name="Labutti K."/>
            <person name="Lapidus A."/>
            <person name="Lindquist E."/>
            <person name="Lipzen A."/>
            <person name="Meier-Kolthoff J.P."/>
            <person name="Ohm R.A."/>
            <person name="Otillar R.P."/>
            <person name="Pangilinan J."/>
            <person name="Peng Y."/>
            <person name="Rokas A."/>
            <person name="Rosa C.A."/>
            <person name="Scheuner C."/>
            <person name="Sibirny A.A."/>
            <person name="Slot J.C."/>
            <person name="Stielow J.B."/>
            <person name="Sun H."/>
            <person name="Kurtzman C.P."/>
            <person name="Blackwell M."/>
            <person name="Grigoriev I.V."/>
            <person name="Jeffries T.W."/>
        </authorList>
    </citation>
    <scope>NUCLEOTIDE SEQUENCE [LARGE SCALE GENOMIC DNA]</scope>
    <source>
        <strain evidence="5">NRRL YB-2248</strain>
    </source>
</reference>
<evidence type="ECO:0000313" key="5">
    <source>
        <dbReference type="Proteomes" id="UP000094801"/>
    </source>
</evidence>
<dbReference type="InterPro" id="IPR046341">
    <property type="entry name" value="SET_dom_sf"/>
</dbReference>
<feature type="compositionally biased region" description="Acidic residues" evidence="2">
    <location>
        <begin position="187"/>
        <end position="207"/>
    </location>
</feature>
<accession>A0A1E4STP1</accession>
<dbReference type="GO" id="GO:0005634">
    <property type="term" value="C:nucleus"/>
    <property type="evidence" value="ECO:0007669"/>
    <property type="project" value="TreeGrafter"/>
</dbReference>
<feature type="compositionally biased region" description="Acidic residues" evidence="2">
    <location>
        <begin position="214"/>
        <end position="241"/>
    </location>
</feature>
<evidence type="ECO:0000313" key="4">
    <source>
        <dbReference type="EMBL" id="ODV82870.1"/>
    </source>
</evidence>
<dbReference type="AlphaFoldDB" id="A0A1E4STP1"/>
<name>A0A1E4STP1_9ASCO</name>
<keyword evidence="5" id="KW-1185">Reference proteome</keyword>
<evidence type="ECO:0000256" key="1">
    <source>
        <dbReference type="SAM" id="Coils"/>
    </source>
</evidence>
<sequence length="543" mass="62687">MSFVQDTTNFEKWLQQSYKFVSPKFTIADLRAQHQGRGLIAQDDIAKDEVLFELSRDTILNVDTASLSSLKDGNRDILNSLNQWESLILCFSYELMIDVRSKWFHYFKVLPNEFQSLMFWSQDDLDSLKPSNVLNRIGKEAAEEMYAKLVPDYCVKLGCKELGDFLTLEKFHVVATLIMSYSFDVDHPEEVEDDEEEEGEEEEEQAEEEHVHEDEEDEDEHNHQDDDDDGDDDDEEEDEQSDCVQNDTYFKSMVPLADTLNANTSLFNATLNYESDKLVMLATKNIKKGEQIYNIYGELPNSEILRKYGYVELPSSKHEFVDLPLSTITNYFANWKNVAGGLPLIEGILKLIGESEYLDETLEDFEGGVVLNSYEIFTKGEVLPELEILLSILSTLYLSFEKDPKWFKRLVRGLGRDDSDFSIFINRVILKSYQLLENGMLTEGCLNCFKGVVQSRLAEYPDEIVNGEFVLPTDYASFDRSKMAKTVLKNEVDCLQQSLEQFPGFNDDGKPKFKIIDDEKLLNNVLKRKLEQESKKKEKRQKK</sequence>
<dbReference type="STRING" id="983967.A0A1E4STP1"/>
<organism evidence="4 5">
    <name type="scientific">[Candida] arabinofermentans NRRL YB-2248</name>
    <dbReference type="NCBI Taxonomy" id="983967"/>
    <lineage>
        <taxon>Eukaryota</taxon>
        <taxon>Fungi</taxon>
        <taxon>Dikarya</taxon>
        <taxon>Ascomycota</taxon>
        <taxon>Saccharomycotina</taxon>
        <taxon>Pichiomycetes</taxon>
        <taxon>Pichiales</taxon>
        <taxon>Pichiaceae</taxon>
        <taxon>Ogataea</taxon>
        <taxon>Ogataea/Candida clade</taxon>
    </lineage>
</organism>
<dbReference type="PANTHER" id="PTHR13271">
    <property type="entry name" value="UNCHARACTERIZED PUTATIVE METHYLTRANSFERASE"/>
    <property type="match status" value="1"/>
</dbReference>
<proteinExistence type="predicted"/>
<feature type="domain" description="SET" evidence="3">
    <location>
        <begin position="23"/>
        <end position="297"/>
    </location>
</feature>
<evidence type="ECO:0000256" key="2">
    <source>
        <dbReference type="SAM" id="MobiDB-lite"/>
    </source>
</evidence>
<dbReference type="PANTHER" id="PTHR13271:SF34">
    <property type="entry name" value="N-LYSINE METHYLTRANSFERASE SETD6"/>
    <property type="match status" value="1"/>
</dbReference>
<dbReference type="Gene3D" id="3.90.1410.10">
    <property type="entry name" value="set domain protein methyltransferase, domain 1"/>
    <property type="match status" value="1"/>
</dbReference>
<dbReference type="PROSITE" id="PS50280">
    <property type="entry name" value="SET"/>
    <property type="match status" value="1"/>
</dbReference>
<dbReference type="Pfam" id="PF00856">
    <property type="entry name" value="SET"/>
    <property type="match status" value="1"/>
</dbReference>
<dbReference type="GO" id="GO:0016279">
    <property type="term" value="F:protein-lysine N-methyltransferase activity"/>
    <property type="evidence" value="ECO:0007669"/>
    <property type="project" value="TreeGrafter"/>
</dbReference>
<evidence type="ECO:0000259" key="3">
    <source>
        <dbReference type="PROSITE" id="PS50280"/>
    </source>
</evidence>
<dbReference type="SUPFAM" id="SSF82199">
    <property type="entry name" value="SET domain"/>
    <property type="match status" value="1"/>
</dbReference>
<dbReference type="InterPro" id="IPR001214">
    <property type="entry name" value="SET_dom"/>
</dbReference>
<dbReference type="Proteomes" id="UP000094801">
    <property type="component" value="Unassembled WGS sequence"/>
</dbReference>
<dbReference type="InterPro" id="IPR050600">
    <property type="entry name" value="SETD3_SETD6_MTase"/>
</dbReference>